<dbReference type="InterPro" id="IPR036383">
    <property type="entry name" value="TSP1_rpt_sf"/>
</dbReference>
<name>A0A310SEH9_9HYME</name>
<reference evidence="2 3" key="1">
    <citation type="submission" date="2015-07" db="EMBL/GenBank/DDBJ databases">
        <title>The genome of Eufriesea mexicana.</title>
        <authorList>
            <person name="Pan H."/>
            <person name="Kapheim K."/>
        </authorList>
    </citation>
    <scope>NUCLEOTIDE SEQUENCE [LARGE SCALE GENOMIC DNA]</scope>
    <source>
        <strain evidence="2">0111107269</strain>
        <tissue evidence="2">Whole body</tissue>
    </source>
</reference>
<organism evidence="2 3">
    <name type="scientific">Eufriesea mexicana</name>
    <dbReference type="NCBI Taxonomy" id="516756"/>
    <lineage>
        <taxon>Eukaryota</taxon>
        <taxon>Metazoa</taxon>
        <taxon>Ecdysozoa</taxon>
        <taxon>Arthropoda</taxon>
        <taxon>Hexapoda</taxon>
        <taxon>Insecta</taxon>
        <taxon>Pterygota</taxon>
        <taxon>Neoptera</taxon>
        <taxon>Endopterygota</taxon>
        <taxon>Hymenoptera</taxon>
        <taxon>Apocrita</taxon>
        <taxon>Aculeata</taxon>
        <taxon>Apoidea</taxon>
        <taxon>Anthophila</taxon>
        <taxon>Apidae</taxon>
        <taxon>Eufriesea</taxon>
    </lineage>
</organism>
<protein>
    <submittedName>
        <fullName evidence="2">Uncharacterized protein</fullName>
    </submittedName>
</protein>
<feature type="non-terminal residue" evidence="2">
    <location>
        <position position="1"/>
    </location>
</feature>
<feature type="region of interest" description="Disordered" evidence="1">
    <location>
        <begin position="460"/>
        <end position="484"/>
    </location>
</feature>
<feature type="region of interest" description="Disordered" evidence="1">
    <location>
        <begin position="627"/>
        <end position="647"/>
    </location>
</feature>
<dbReference type="InterPro" id="IPR000884">
    <property type="entry name" value="TSP1_rpt"/>
</dbReference>
<gene>
    <name evidence="2" type="ORF">WN48_00398</name>
</gene>
<evidence type="ECO:0000313" key="2">
    <source>
        <dbReference type="EMBL" id="OAD52695.1"/>
    </source>
</evidence>
<feature type="compositionally biased region" description="Basic residues" evidence="1">
    <location>
        <begin position="294"/>
        <end position="314"/>
    </location>
</feature>
<feature type="compositionally biased region" description="Basic and acidic residues" evidence="1">
    <location>
        <begin position="637"/>
        <end position="647"/>
    </location>
</feature>
<dbReference type="OrthoDB" id="5989160at2759"/>
<dbReference type="Gene3D" id="2.20.100.10">
    <property type="entry name" value="Thrombospondin type-1 (TSP1) repeat"/>
    <property type="match status" value="1"/>
</dbReference>
<evidence type="ECO:0000256" key="1">
    <source>
        <dbReference type="SAM" id="MobiDB-lite"/>
    </source>
</evidence>
<feature type="non-terminal residue" evidence="2">
    <location>
        <position position="703"/>
    </location>
</feature>
<dbReference type="PROSITE" id="PS50092">
    <property type="entry name" value="TSP1"/>
    <property type="match status" value="1"/>
</dbReference>
<feature type="region of interest" description="Disordered" evidence="1">
    <location>
        <begin position="294"/>
        <end position="316"/>
    </location>
</feature>
<dbReference type="SMART" id="SM00209">
    <property type="entry name" value="TSP1"/>
    <property type="match status" value="1"/>
</dbReference>
<keyword evidence="3" id="KW-1185">Reference proteome</keyword>
<proteinExistence type="predicted"/>
<sequence>IPISLKVTPNNYVNDDLILHNVTSKFRKRNKYEIYPTDYSWKRRTLCATFNNEKYSTERLFETKEERGKRKTLLDYDEPVFMNDIDDTNSLKPHVRVKRNKLGSDSISSFMYQQNYLKDLANSFPRSTYDSNDEHSYDTDVSFDAKREIKSQEYFIDDKQFDTFSDENDQSKVLSVYPFTIATYSSEDKSDDTNFIKLPSDDSKVNALENENIRFVDQTEHYEIESLPEPSNDNTIVNRQSYEHSEVESSPDPMLAVELVRKKRNDYTKVHNENPSNLVTANTKADLLRIRRKTKNKHHKKKMRLRQKKKHVGKKHDVSNNSLRSIKDVRSKNMDHLRVPHERKVNEAKTEGKLKVGVVNVVAKKNNDNNFRRRSVKSKKSIDTTDFGNNPEPKNFASVLHSRLKTTSKEKNVDGISKFPLVARQSTGGVVDTKSKANEDINSLVSKNEEQEIVEEIEKPITLSQDTKSRTKRNKNTESNHGFLNKEEELKYYKNIREPGSDEDQCDDQDETEIVNEMEVNRAVRSIEEVKELAKKLVTKVGSEKQEKRIKTRAIDDLCSNVSTACDVFRETPKIVQKCDPTNSNFGFVTKIVERKAHPVEMINQNKLKIPTKNLVEKKRSVVRRVSKMPSSTSRTVRKETEPTSDHKWGKWTDWSSCSVTCGKGRQIRWRYCLRDCSTAETEMEEKACQLPACPPGKFLGIF</sequence>
<dbReference type="SUPFAM" id="SSF82895">
    <property type="entry name" value="TSP-1 type 1 repeat"/>
    <property type="match status" value="1"/>
</dbReference>
<dbReference type="Pfam" id="PF00090">
    <property type="entry name" value="TSP_1"/>
    <property type="match status" value="1"/>
</dbReference>
<dbReference type="EMBL" id="KQ770168">
    <property type="protein sequence ID" value="OAD52695.1"/>
    <property type="molecule type" value="Genomic_DNA"/>
</dbReference>
<dbReference type="Proteomes" id="UP000250275">
    <property type="component" value="Unassembled WGS sequence"/>
</dbReference>
<accession>A0A310SEH9</accession>
<dbReference type="AlphaFoldDB" id="A0A310SEH9"/>
<evidence type="ECO:0000313" key="3">
    <source>
        <dbReference type="Proteomes" id="UP000250275"/>
    </source>
</evidence>